<reference evidence="1" key="1">
    <citation type="submission" date="2010-07" db="EMBL/GenBank/DDBJ databases">
        <title>Complete sequence of Clostridium saccharolyticum WM1.</title>
        <authorList>
            <consortium name="US DOE Joint Genome Institute"/>
            <person name="Lucas S."/>
            <person name="Copeland A."/>
            <person name="Lapidus A."/>
            <person name="Cheng J.-F."/>
            <person name="Bruce D."/>
            <person name="Goodwin L."/>
            <person name="Pitluck S."/>
            <person name="Chertkov O."/>
            <person name="Detter J.C."/>
            <person name="Han C."/>
            <person name="Tapia R."/>
            <person name="Land M."/>
            <person name="Hauser L."/>
            <person name="Chang Y.-J."/>
            <person name="Jeffries C."/>
            <person name="Kyrpides N."/>
            <person name="Ivanova N."/>
            <person name="Mikhailova N."/>
            <person name="Mouttaki H."/>
            <person name="Lin L."/>
            <person name="Zhou J."/>
            <person name="Hemme C.L."/>
            <person name="Woyke T."/>
        </authorList>
    </citation>
    <scope>NUCLEOTIDE SEQUENCE [LARGE SCALE GENOMIC DNA]</scope>
    <source>
        <strain evidence="1">WM1</strain>
    </source>
</reference>
<organism evidence="1 2">
    <name type="scientific">Lacrimispora saccharolytica (strain ATCC 35040 / DSM 2544 / NRCC 2533 / WM1)</name>
    <name type="common">Clostridium saccharolyticum</name>
    <dbReference type="NCBI Taxonomy" id="610130"/>
    <lineage>
        <taxon>Bacteria</taxon>
        <taxon>Bacillati</taxon>
        <taxon>Bacillota</taxon>
        <taxon>Clostridia</taxon>
        <taxon>Lachnospirales</taxon>
        <taxon>Lachnospiraceae</taxon>
        <taxon>Lacrimispora</taxon>
    </lineage>
</organism>
<evidence type="ECO:0000313" key="2">
    <source>
        <dbReference type="Proteomes" id="UP000001662"/>
    </source>
</evidence>
<dbReference type="RefSeq" id="WP_013272416.1">
    <property type="nucleotide sequence ID" value="NC_014376.1"/>
</dbReference>
<sequence length="389" mass="45356">MGFIVDDLLKSISEEGYTSNEIKAAILEILDPFFINKDNLRKNLFDSQILSIFGYVILYGNDNVFKDSLEEVLQIYRTAFVTDEMLLYEIIFFSSEEFGQKDNMMWNVKSNTPNKVSDDIYESTFAYMKHIGDTLELAVKMETQEIYTLLRIIQRKDIDYLKIKKVNFGSTINNIIEQGRLLQILKTSPISIKLSDWRNIAYHHTYSIEKNKIICCFGKEKDKFEVTIDELKEYTSQIIRACNSIDLARRIFLYDNIDKFSVMASRYIEYKSTDRPIMKISQLKTSLLTQGFLITDYKVDEYVSQVIIQDLKNDGTLNEEELKMRHIHATQFLYSIYTKLPNNVLRIIYSNAKKEVQFQASVKGEVCKKVDEGIYGISYLISNIVIESK</sequence>
<protein>
    <submittedName>
        <fullName evidence="1">Uncharacterized protein</fullName>
    </submittedName>
</protein>
<dbReference type="KEGG" id="csh:Closa_1730"/>
<dbReference type="HOGENOM" id="CLU_709230_0_0_9"/>
<keyword evidence="2" id="KW-1185">Reference proteome</keyword>
<evidence type="ECO:0000313" key="1">
    <source>
        <dbReference type="EMBL" id="ADL04326.1"/>
    </source>
</evidence>
<gene>
    <name evidence="1" type="ordered locus">Closa_1730</name>
</gene>
<name>D9QZ75_LACSW</name>
<accession>D9QZ75</accession>
<proteinExistence type="predicted"/>
<dbReference type="AlphaFoldDB" id="D9QZ75"/>
<dbReference type="PaxDb" id="610130-Closa_1730"/>
<dbReference type="EMBL" id="CP002109">
    <property type="protein sequence ID" value="ADL04326.1"/>
    <property type="molecule type" value="Genomic_DNA"/>
</dbReference>
<dbReference type="OrthoDB" id="2575320at2"/>
<dbReference type="Proteomes" id="UP000001662">
    <property type="component" value="Chromosome"/>
</dbReference>
<dbReference type="eggNOG" id="ENOG5031ESX">
    <property type="taxonomic scope" value="Bacteria"/>
</dbReference>